<evidence type="ECO:0000256" key="1">
    <source>
        <dbReference type="SAM" id="MobiDB-lite"/>
    </source>
</evidence>
<evidence type="ECO:0008006" key="5">
    <source>
        <dbReference type="Google" id="ProtNLM"/>
    </source>
</evidence>
<evidence type="ECO:0000313" key="3">
    <source>
        <dbReference type="EMBL" id="GBO31211.1"/>
    </source>
</evidence>
<reference evidence="2 4" key="1">
    <citation type="journal article" date="2019" name="Sci. Rep.">
        <title>Orb-weaving spider Araneus ventricosus genome elucidates the spidroin gene catalogue.</title>
        <authorList>
            <person name="Kono N."/>
            <person name="Nakamura H."/>
            <person name="Ohtoshi R."/>
            <person name="Moran D.A.P."/>
            <person name="Shinohara A."/>
            <person name="Yoshida Y."/>
            <person name="Fujiwara M."/>
            <person name="Mori M."/>
            <person name="Tomita M."/>
            <person name="Arakawa K."/>
        </authorList>
    </citation>
    <scope>NUCLEOTIDE SEQUENCE [LARGE SCALE GENOMIC DNA]</scope>
</reference>
<dbReference type="AlphaFoldDB" id="A0A4Y2W507"/>
<dbReference type="Proteomes" id="UP000499080">
    <property type="component" value="Unassembled WGS sequence"/>
</dbReference>
<dbReference type="EMBL" id="BGPR01054475">
    <property type="protein sequence ID" value="GBO31211.1"/>
    <property type="molecule type" value="Genomic_DNA"/>
</dbReference>
<accession>A0A4Y2W507</accession>
<sequence>MPGQGRPRATTATEDRYLSLIARRNRSATASQLSRDLYAATGTRVSRRVRIFAIYGLASQISRPQLYRTSLGRSGEGNCNSQPPSENHPGNENSVAERMGPIATGNDKLPYFKYEVTLQGLYI</sequence>
<name>A0A4Y2W507_ARAVE</name>
<dbReference type="EMBL" id="BGPR01054473">
    <property type="protein sequence ID" value="GBO31210.1"/>
    <property type="molecule type" value="Genomic_DNA"/>
</dbReference>
<evidence type="ECO:0000313" key="2">
    <source>
        <dbReference type="EMBL" id="GBO31210.1"/>
    </source>
</evidence>
<feature type="non-terminal residue" evidence="2">
    <location>
        <position position="123"/>
    </location>
</feature>
<gene>
    <name evidence="2" type="ORF">AVEN_43474_1</name>
    <name evidence="3" type="ORF">AVEN_70044_1</name>
</gene>
<feature type="compositionally biased region" description="Polar residues" evidence="1">
    <location>
        <begin position="69"/>
        <end position="94"/>
    </location>
</feature>
<organism evidence="2 4">
    <name type="scientific">Araneus ventricosus</name>
    <name type="common">Orbweaver spider</name>
    <name type="synonym">Epeira ventricosa</name>
    <dbReference type="NCBI Taxonomy" id="182803"/>
    <lineage>
        <taxon>Eukaryota</taxon>
        <taxon>Metazoa</taxon>
        <taxon>Ecdysozoa</taxon>
        <taxon>Arthropoda</taxon>
        <taxon>Chelicerata</taxon>
        <taxon>Arachnida</taxon>
        <taxon>Araneae</taxon>
        <taxon>Araneomorphae</taxon>
        <taxon>Entelegynae</taxon>
        <taxon>Araneoidea</taxon>
        <taxon>Araneidae</taxon>
        <taxon>Araneus</taxon>
    </lineage>
</organism>
<protein>
    <recommendedName>
        <fullName evidence="5">Transposase Tc1-like domain-containing protein</fullName>
    </recommendedName>
</protein>
<comment type="caution">
    <text evidence="2">The sequence shown here is derived from an EMBL/GenBank/DDBJ whole genome shotgun (WGS) entry which is preliminary data.</text>
</comment>
<dbReference type="OrthoDB" id="8002986at2759"/>
<evidence type="ECO:0000313" key="4">
    <source>
        <dbReference type="Proteomes" id="UP000499080"/>
    </source>
</evidence>
<feature type="region of interest" description="Disordered" evidence="1">
    <location>
        <begin position="69"/>
        <end position="104"/>
    </location>
</feature>
<proteinExistence type="predicted"/>
<keyword evidence="4" id="KW-1185">Reference proteome</keyword>